<dbReference type="Pfam" id="PF07963">
    <property type="entry name" value="N_methyl"/>
    <property type="match status" value="1"/>
</dbReference>
<evidence type="ECO:0000313" key="3">
    <source>
        <dbReference type="Proteomes" id="UP000887222"/>
    </source>
</evidence>
<evidence type="ECO:0000313" key="2">
    <source>
        <dbReference type="EMBL" id="GIZ53871.1"/>
    </source>
</evidence>
<sequence length="346" mass="37029">MRHWIPPHAMSRSSGFSLVELMVAIAIGLLIIAGLAGVFVNTNATQSEIEKSNRQIENGRFAVQLLTDDLRMAGFYGEFNPTELVSPATLPDICATAPADLIAALPLHVQGIDNEGGLACLPGIRAGTDILVVRRTETCIAGSGGCDAVDAALPYFQASMCNNVTELGSPTVTDRFTLALGTSGTARHKRDCTTGADRRRFRVHIYFIADSDTGTDGRPTLKRAELGAGGFSVVPLVEGIENLQVEYGMDTNNDGSPDVYHPAPGSYDGCSGSTCIDNWRNVVAVKTWLLARNNQPTPGYSDAKKYVLGTDAEGEENAVGPLGDSYKRHAYEALIRLINPSGRREL</sequence>
<dbReference type="Pfam" id="PF16074">
    <property type="entry name" value="PilW"/>
    <property type="match status" value="1"/>
</dbReference>
<organism evidence="2 3">
    <name type="scientific">Noviherbaspirillum aridicola</name>
    <dbReference type="NCBI Taxonomy" id="2849687"/>
    <lineage>
        <taxon>Bacteria</taxon>
        <taxon>Pseudomonadati</taxon>
        <taxon>Pseudomonadota</taxon>
        <taxon>Betaproteobacteria</taxon>
        <taxon>Burkholderiales</taxon>
        <taxon>Oxalobacteraceae</taxon>
        <taxon>Noviherbaspirillum</taxon>
    </lineage>
</organism>
<dbReference type="InterPro" id="IPR012902">
    <property type="entry name" value="N_methyl_site"/>
</dbReference>
<name>A0ABQ4QA63_9BURK</name>
<feature type="transmembrane region" description="Helical" evidence="1">
    <location>
        <begin position="21"/>
        <end position="40"/>
    </location>
</feature>
<keyword evidence="1" id="KW-0472">Membrane</keyword>
<keyword evidence="1" id="KW-0812">Transmembrane</keyword>
<keyword evidence="1" id="KW-1133">Transmembrane helix</keyword>
<dbReference type="InterPro" id="IPR032092">
    <property type="entry name" value="PilW"/>
</dbReference>
<reference evidence="2 3" key="1">
    <citation type="journal article" date="2022" name="Int. J. Syst. Evol. Microbiol.">
        <title>Noviherbaspirillum aridicola sp. nov., isolated from an arid soil in Pakistan.</title>
        <authorList>
            <person name="Khan I.U."/>
            <person name="Saqib M."/>
            <person name="Amin A."/>
            <person name="Hussain F."/>
            <person name="Li L."/>
            <person name="Liu Y.H."/>
            <person name="Fang B.Z."/>
            <person name="Ahmed I."/>
            <person name="Li W.J."/>
        </authorList>
    </citation>
    <scope>NUCLEOTIDE SEQUENCE [LARGE SCALE GENOMIC DNA]</scope>
    <source>
        <strain evidence="2 3">NCCP-691</strain>
    </source>
</reference>
<proteinExistence type="predicted"/>
<dbReference type="Proteomes" id="UP000887222">
    <property type="component" value="Unassembled WGS sequence"/>
</dbReference>
<gene>
    <name evidence="2" type="primary">pilW</name>
    <name evidence="2" type="ORF">NCCP691_38850</name>
</gene>
<dbReference type="EMBL" id="BPMK01000021">
    <property type="protein sequence ID" value="GIZ53871.1"/>
    <property type="molecule type" value="Genomic_DNA"/>
</dbReference>
<protein>
    <submittedName>
        <fullName evidence="2">Type IV minor pilin protein PilW</fullName>
    </submittedName>
</protein>
<keyword evidence="3" id="KW-1185">Reference proteome</keyword>
<accession>A0ABQ4QA63</accession>
<evidence type="ECO:0000256" key="1">
    <source>
        <dbReference type="SAM" id="Phobius"/>
    </source>
</evidence>
<comment type="caution">
    <text evidence="2">The sequence shown here is derived from an EMBL/GenBank/DDBJ whole genome shotgun (WGS) entry which is preliminary data.</text>
</comment>
<dbReference type="NCBIfam" id="TIGR02532">
    <property type="entry name" value="IV_pilin_GFxxxE"/>
    <property type="match status" value="1"/>
</dbReference>